<dbReference type="SMART" id="SM00560">
    <property type="entry name" value="LamGL"/>
    <property type="match status" value="1"/>
</dbReference>
<evidence type="ECO:0000313" key="6">
    <source>
        <dbReference type="Proteomes" id="UP000535020"/>
    </source>
</evidence>
<dbReference type="Pfam" id="PF13385">
    <property type="entry name" value="Laminin_G_3"/>
    <property type="match status" value="1"/>
</dbReference>
<sequence length="440" mass="48253">MKNFIKPFLLVFVIGLATLISCQDEENQNNPSAGLLDKTSAVTQKLQQLTGNNTSIDNVIDSTDCFSVKLPVQVMTNGAIITVDDPEDYQTVEDILQQTPVGGFVDFVFPITLITASYEEIVVNNEDELVSEVADCFGFESIGCLSLNYPININLYDTGSQNPSTITIDNNQEFYLTLFNLTATDVYEIDYPITAINASGQTITINSNDELDTAIASAISDCDCDNDTPLRDDLILYLTFANEVNDLTGLGNSLAIGETEFVNDRNDNGSGALSLTQGNADNQVVTAGNVNNDMLQNNAFTVSIWFNRQINNFQGPAEILFQNSQLQISLEGPASEIRAPKVIAPGAEMVDQDWIDGQLFGQIGVWHHVVVTWDGNMLSLYRDGELRAESTAEFSGVMPPNFIGGNFQGFVDDVRVYKRALNFNEINTLFNLEGDINTCL</sequence>
<evidence type="ECO:0000256" key="1">
    <source>
        <dbReference type="ARBA" id="ARBA00022729"/>
    </source>
</evidence>
<keyword evidence="2" id="KW-1015">Disulfide bond</keyword>
<evidence type="ECO:0000256" key="3">
    <source>
        <dbReference type="SAM" id="SignalP"/>
    </source>
</evidence>
<dbReference type="Gene3D" id="2.60.120.200">
    <property type="match status" value="1"/>
</dbReference>
<comment type="caution">
    <text evidence="5">The sequence shown here is derived from an EMBL/GenBank/DDBJ whole genome shotgun (WGS) entry which is preliminary data.</text>
</comment>
<organism evidence="5 6">
    <name type="scientific">Flavobacterium agri</name>
    <dbReference type="NCBI Taxonomy" id="2743471"/>
    <lineage>
        <taxon>Bacteria</taxon>
        <taxon>Pseudomonadati</taxon>
        <taxon>Bacteroidota</taxon>
        <taxon>Flavobacteriia</taxon>
        <taxon>Flavobacteriales</taxon>
        <taxon>Flavobacteriaceae</taxon>
        <taxon>Flavobacterium</taxon>
    </lineage>
</organism>
<protein>
    <submittedName>
        <fullName evidence="5">LamG domain-containing protein</fullName>
    </submittedName>
</protein>
<dbReference type="RefSeq" id="WP_176005802.1">
    <property type="nucleotide sequence ID" value="NZ_JABWMI010000010.1"/>
</dbReference>
<dbReference type="InterPro" id="IPR013320">
    <property type="entry name" value="ConA-like_dom_sf"/>
</dbReference>
<dbReference type="GO" id="GO:0005975">
    <property type="term" value="P:carbohydrate metabolic process"/>
    <property type="evidence" value="ECO:0007669"/>
    <property type="project" value="UniProtKB-ARBA"/>
</dbReference>
<reference evidence="5 6" key="1">
    <citation type="submission" date="2020-07" db="EMBL/GenBank/DDBJ databases">
        <authorList>
            <person name="Sun Q."/>
        </authorList>
    </citation>
    <scope>NUCLEOTIDE SEQUENCE [LARGE SCALE GENOMIC DNA]</scope>
    <source>
        <strain evidence="5 6">MAH-1</strain>
    </source>
</reference>
<dbReference type="PROSITE" id="PS51257">
    <property type="entry name" value="PROKAR_LIPOPROTEIN"/>
    <property type="match status" value="1"/>
</dbReference>
<keyword evidence="1 3" id="KW-0732">Signal</keyword>
<dbReference type="EMBL" id="JACBJI010000003">
    <property type="protein sequence ID" value="NYA70994.1"/>
    <property type="molecule type" value="Genomic_DNA"/>
</dbReference>
<dbReference type="GO" id="GO:0004553">
    <property type="term" value="F:hydrolase activity, hydrolyzing O-glycosyl compounds"/>
    <property type="evidence" value="ECO:0007669"/>
    <property type="project" value="UniProtKB-ARBA"/>
</dbReference>
<evidence type="ECO:0000256" key="2">
    <source>
        <dbReference type="ARBA" id="ARBA00023157"/>
    </source>
</evidence>
<evidence type="ECO:0000259" key="4">
    <source>
        <dbReference type="SMART" id="SM00560"/>
    </source>
</evidence>
<feature type="domain" description="LamG-like jellyroll fold" evidence="4">
    <location>
        <begin position="298"/>
        <end position="424"/>
    </location>
</feature>
<feature type="chain" id="PRO_5031550792" evidence="3">
    <location>
        <begin position="23"/>
        <end position="440"/>
    </location>
</feature>
<dbReference type="InterPro" id="IPR006558">
    <property type="entry name" value="LamG-like"/>
</dbReference>
<gene>
    <name evidence="5" type="ORF">HZF10_08695</name>
</gene>
<feature type="signal peptide" evidence="3">
    <location>
        <begin position="1"/>
        <end position="22"/>
    </location>
</feature>
<keyword evidence="6" id="KW-1185">Reference proteome</keyword>
<dbReference type="SUPFAM" id="SSF49899">
    <property type="entry name" value="Concanavalin A-like lectins/glucanases"/>
    <property type="match status" value="1"/>
</dbReference>
<evidence type="ECO:0000313" key="5">
    <source>
        <dbReference type="EMBL" id="NYA70994.1"/>
    </source>
</evidence>
<dbReference type="AlphaFoldDB" id="A0A7Y8Y1P4"/>
<dbReference type="Proteomes" id="UP000535020">
    <property type="component" value="Unassembled WGS sequence"/>
</dbReference>
<accession>A0A7Y8Y1P4</accession>
<name>A0A7Y8Y1P4_9FLAO</name>
<proteinExistence type="predicted"/>